<dbReference type="InterPro" id="IPR023606">
    <property type="entry name" value="CoA-Trfase_III_dom_1_sf"/>
</dbReference>
<dbReference type="SUPFAM" id="SSF89796">
    <property type="entry name" value="CoA-transferase family III (CaiB/BaiF)"/>
    <property type="match status" value="1"/>
</dbReference>
<evidence type="ECO:0000313" key="2">
    <source>
        <dbReference type="EMBL" id="MFC6284860.1"/>
    </source>
</evidence>
<reference evidence="3" key="1">
    <citation type="journal article" date="2019" name="Int. J. Syst. Evol. Microbiol.">
        <title>The Global Catalogue of Microorganisms (GCM) 10K type strain sequencing project: providing services to taxonomists for standard genome sequencing and annotation.</title>
        <authorList>
            <consortium name="The Broad Institute Genomics Platform"/>
            <consortium name="The Broad Institute Genome Sequencing Center for Infectious Disease"/>
            <person name="Wu L."/>
            <person name="Ma J."/>
        </authorList>
    </citation>
    <scope>NUCLEOTIDE SEQUENCE [LARGE SCALE GENOMIC DNA]</scope>
    <source>
        <strain evidence="3">CCUG 39402</strain>
    </source>
</reference>
<dbReference type="Proteomes" id="UP001596270">
    <property type="component" value="Unassembled WGS sequence"/>
</dbReference>
<organism evidence="2 3">
    <name type="scientific">Polaromonas aquatica</name>
    <dbReference type="NCBI Taxonomy" id="332657"/>
    <lineage>
        <taxon>Bacteria</taxon>
        <taxon>Pseudomonadati</taxon>
        <taxon>Pseudomonadota</taxon>
        <taxon>Betaproteobacteria</taxon>
        <taxon>Burkholderiales</taxon>
        <taxon>Comamonadaceae</taxon>
        <taxon>Polaromonas</taxon>
    </lineage>
</organism>
<dbReference type="Gene3D" id="3.40.50.10540">
    <property type="entry name" value="Crotonobetainyl-coa:carnitine coa-transferase, domain 1"/>
    <property type="match status" value="1"/>
</dbReference>
<name>A0ABW1U5L7_9BURK</name>
<dbReference type="PANTHER" id="PTHR48207">
    <property type="entry name" value="SUCCINATE--HYDROXYMETHYLGLUTARATE COA-TRANSFERASE"/>
    <property type="match status" value="1"/>
</dbReference>
<dbReference type="InterPro" id="IPR044855">
    <property type="entry name" value="CoA-Trfase_III_dom3_sf"/>
</dbReference>
<dbReference type="Pfam" id="PF02515">
    <property type="entry name" value="CoA_transf_3"/>
    <property type="match status" value="1"/>
</dbReference>
<dbReference type="RefSeq" id="WP_371439469.1">
    <property type="nucleotide sequence ID" value="NZ_JBHSRS010000084.1"/>
</dbReference>
<dbReference type="Gene3D" id="3.30.1540.10">
    <property type="entry name" value="formyl-coa transferase, domain 3"/>
    <property type="match status" value="1"/>
</dbReference>
<keyword evidence="3" id="KW-1185">Reference proteome</keyword>
<dbReference type="GO" id="GO:0016740">
    <property type="term" value="F:transferase activity"/>
    <property type="evidence" value="ECO:0007669"/>
    <property type="project" value="UniProtKB-KW"/>
</dbReference>
<dbReference type="InterPro" id="IPR003673">
    <property type="entry name" value="CoA-Trfase_fam_III"/>
</dbReference>
<accession>A0ABW1U5L7</accession>
<protein>
    <submittedName>
        <fullName evidence="2">CaiB/BaiF CoA transferase family protein</fullName>
    </submittedName>
</protein>
<gene>
    <name evidence="2" type="ORF">ACFQND_26845</name>
</gene>
<sequence>MADEQASPKSLSHIRVLDLTRVLAGPWATQNLADLGAEVIKIERPGTGDDTRAWGPPFLKNGEGKETTDASYFISANRGKKSVTLDISTAEGQEIVRTLAKQSDVFVENYKVGTLARYGLSYDDLKEVNPRLVYCSVTGYGQDGPYASQPGYDFVFQGMSGLMSLTGFPENGGSGGPVKVGIAVADVVTGMYASTAILAALEYRHRSNRGQYIDLSLLDSAIALIAYQATNYFLSGRIPTPLGNAHPNMVPYQVFDCKDGKVIVAVGNDSQYASFCRVLGRKDLETDERFVKVAGRVRHREVLIADIARHMPERTMTEWLHVLEAANVPCGPIYNMKQVFEDDHVVERNIRTDIAHGAGGTAPNVANPIRMSDTPITYESAAPVLGQHTDEILGGLAGLDQKRIAELRQARTV</sequence>
<evidence type="ECO:0000256" key="1">
    <source>
        <dbReference type="ARBA" id="ARBA00022679"/>
    </source>
</evidence>
<dbReference type="PANTHER" id="PTHR48207:SF3">
    <property type="entry name" value="SUCCINATE--HYDROXYMETHYLGLUTARATE COA-TRANSFERASE"/>
    <property type="match status" value="1"/>
</dbReference>
<comment type="caution">
    <text evidence="2">The sequence shown here is derived from an EMBL/GenBank/DDBJ whole genome shotgun (WGS) entry which is preliminary data.</text>
</comment>
<proteinExistence type="predicted"/>
<keyword evidence="1 2" id="KW-0808">Transferase</keyword>
<dbReference type="EMBL" id="JBHSRS010000084">
    <property type="protein sequence ID" value="MFC6284860.1"/>
    <property type="molecule type" value="Genomic_DNA"/>
</dbReference>
<dbReference type="InterPro" id="IPR050483">
    <property type="entry name" value="CoA-transferase_III_domain"/>
</dbReference>
<evidence type="ECO:0000313" key="3">
    <source>
        <dbReference type="Proteomes" id="UP001596270"/>
    </source>
</evidence>